<dbReference type="InterPro" id="IPR034204">
    <property type="entry name" value="PfSUB1-like_cat_dom"/>
</dbReference>
<feature type="signal peptide" evidence="9">
    <location>
        <begin position="1"/>
        <end position="16"/>
    </location>
</feature>
<dbReference type="RefSeq" id="XP_011128512.1">
    <property type="nucleotide sequence ID" value="XM_011130210.1"/>
</dbReference>
<comment type="caution">
    <text evidence="11">The sequence shown here is derived from an EMBL/GenBank/DDBJ whole genome shotgun (WGS) entry which is preliminary data.</text>
</comment>
<feature type="active site" description="Charge relay system" evidence="7">
    <location>
        <position position="441"/>
    </location>
</feature>
<keyword evidence="4 7" id="KW-0720">Serine protease</keyword>
<feature type="chain" id="PRO_5001511736" description="subtilisin" evidence="9">
    <location>
        <begin position="17"/>
        <end position="623"/>
    </location>
</feature>
<dbReference type="GO" id="GO:0006508">
    <property type="term" value="P:proteolysis"/>
    <property type="evidence" value="ECO:0007669"/>
    <property type="project" value="UniProtKB-KW"/>
</dbReference>
<sequence length="623" mass="67902">MQKLWIINSLLSLISADDNVEFLSGPGVVDRVLSSDTEELLNSHLLFVYEDSGCRAMEGMTKETSNYPIHRVVALTELGRRLQTQMSGQQRPHPSRMQGIEFVDDMSPKLDTIYLDTLEMEIAKVPEGLSLAELESLSQDLPCVKFVARDDIKYVEDEDASLRGSRNIEDEIIRKGGPGDPLYRYQWALKGASSGAGFGINAEAVWKQYEPKAETLVAIIDSGCTQNHPDMKGQFWRNDREGSCTNGMDDDENGFVDDCWGWDFVRNSNNPVAEGTSSHGTAAAGIIAAKANNRMGIAGICPSCRLICLRFISTTEGTVVNEVRAIDYAIKMGARISNNSYGGYARHGSKVEKEAIMRAHKHGHLFVSSAGNNNLATDYSDYIHTPSGYTVPNILSVGASTESGRKTPFSNYGKETVHVFAPGRNIISTGKDGYVVNQGTSFAAPHVVGIAGLIWSTFPELKNTEVRQAIMESCKRTTDLDKAAACGGVVDAQKAMQIAQRIAESKVTVRQPTELPPPAPVSLTAVHAVPRPAEVTFPVMPHSWEVIPYPNVAPFFTINASSLYQVLPTAKKIINAPAQAFREVAKKAESVRDTGLSRLIAPPTFSLDQILDLVARGFVSDEG</sequence>
<evidence type="ECO:0000313" key="12">
    <source>
        <dbReference type="Proteomes" id="UP000019763"/>
    </source>
</evidence>
<evidence type="ECO:0000256" key="2">
    <source>
        <dbReference type="ARBA" id="ARBA00022670"/>
    </source>
</evidence>
<evidence type="ECO:0000313" key="11">
    <source>
        <dbReference type="EMBL" id="EZG89043.1"/>
    </source>
</evidence>
<evidence type="ECO:0000256" key="8">
    <source>
        <dbReference type="RuleBase" id="RU003355"/>
    </source>
</evidence>
<dbReference type="PROSITE" id="PS00136">
    <property type="entry name" value="SUBTILASE_ASP"/>
    <property type="match status" value="1"/>
</dbReference>
<comment type="similarity">
    <text evidence="1 7 8">Belongs to the peptidase S8 family.</text>
</comment>
<dbReference type="InterPro" id="IPR036852">
    <property type="entry name" value="Peptidase_S8/S53_dom_sf"/>
</dbReference>
<reference evidence="11" key="1">
    <citation type="submission" date="2013-12" db="EMBL/GenBank/DDBJ databases">
        <authorList>
            <person name="Omoto C.K."/>
            <person name="Sibley D."/>
            <person name="Venepally P."/>
            <person name="Hadjithomas M."/>
            <person name="Karamycheva S."/>
            <person name="Brunk B."/>
            <person name="Roos D."/>
            <person name="Caler E."/>
            <person name="Lorenzi H."/>
        </authorList>
    </citation>
    <scope>NUCLEOTIDE SEQUENCE</scope>
</reference>
<name>A0A023BDP1_GRENI</name>
<dbReference type="EMBL" id="AFNH02000029">
    <property type="protein sequence ID" value="EZG89043.1"/>
    <property type="molecule type" value="Genomic_DNA"/>
</dbReference>
<dbReference type="Pfam" id="PF00082">
    <property type="entry name" value="Peptidase_S8"/>
    <property type="match status" value="1"/>
</dbReference>
<dbReference type="EC" id="3.4.21.62" evidence="6"/>
<dbReference type="Proteomes" id="UP000019763">
    <property type="component" value="Unassembled WGS sequence"/>
</dbReference>
<dbReference type="PROSITE" id="PS51892">
    <property type="entry name" value="SUBTILASE"/>
    <property type="match status" value="1"/>
</dbReference>
<evidence type="ECO:0000256" key="7">
    <source>
        <dbReference type="PROSITE-ProRule" id="PRU01240"/>
    </source>
</evidence>
<dbReference type="InterPro" id="IPR023827">
    <property type="entry name" value="Peptidase_S8_Asp-AS"/>
</dbReference>
<comment type="catalytic activity">
    <reaction evidence="5">
        <text>Hydrolysis of proteins with broad specificity for peptide bonds, and a preference for a large uncharged residue in P1. Hydrolyzes peptide amides.</text>
        <dbReference type="EC" id="3.4.21.62"/>
    </reaction>
</comment>
<dbReference type="VEuPathDB" id="CryptoDB:GNI_003360"/>
<dbReference type="InterPro" id="IPR023828">
    <property type="entry name" value="Peptidase_S8_Ser-AS"/>
</dbReference>
<keyword evidence="2 7" id="KW-0645">Protease</keyword>
<dbReference type="AlphaFoldDB" id="A0A023BDP1"/>
<evidence type="ECO:0000256" key="1">
    <source>
        <dbReference type="ARBA" id="ARBA00011073"/>
    </source>
</evidence>
<accession>A0A023BDP1</accession>
<evidence type="ECO:0000256" key="5">
    <source>
        <dbReference type="ARBA" id="ARBA00023529"/>
    </source>
</evidence>
<dbReference type="PROSITE" id="PS00138">
    <property type="entry name" value="SUBTILASE_SER"/>
    <property type="match status" value="1"/>
</dbReference>
<proteinExistence type="inferred from homology"/>
<dbReference type="OrthoDB" id="331977at2759"/>
<dbReference type="SUPFAM" id="SSF52743">
    <property type="entry name" value="Subtilisin-like"/>
    <property type="match status" value="1"/>
</dbReference>
<feature type="active site" description="Charge relay system" evidence="7">
    <location>
        <position position="221"/>
    </location>
</feature>
<keyword evidence="12" id="KW-1185">Reference proteome</keyword>
<keyword evidence="9" id="KW-0732">Signal</keyword>
<feature type="active site" description="Charge relay system" evidence="7">
    <location>
        <position position="279"/>
    </location>
</feature>
<feature type="domain" description="Peptidase S8/S53" evidence="10">
    <location>
        <begin position="214"/>
        <end position="477"/>
    </location>
</feature>
<gene>
    <name evidence="11" type="ORF">GNI_003360</name>
</gene>
<keyword evidence="3 7" id="KW-0378">Hydrolase</keyword>
<evidence type="ECO:0000259" key="10">
    <source>
        <dbReference type="Pfam" id="PF00082"/>
    </source>
</evidence>
<dbReference type="InterPro" id="IPR000209">
    <property type="entry name" value="Peptidase_S8/S53_dom"/>
</dbReference>
<dbReference type="GO" id="GO:0004252">
    <property type="term" value="F:serine-type endopeptidase activity"/>
    <property type="evidence" value="ECO:0007669"/>
    <property type="project" value="UniProtKB-UniRule"/>
</dbReference>
<dbReference type="PRINTS" id="PR00723">
    <property type="entry name" value="SUBTILISIN"/>
</dbReference>
<evidence type="ECO:0000256" key="4">
    <source>
        <dbReference type="ARBA" id="ARBA00022825"/>
    </source>
</evidence>
<dbReference type="InterPro" id="IPR050131">
    <property type="entry name" value="Peptidase_S8_subtilisin-like"/>
</dbReference>
<dbReference type="CDD" id="cd07473">
    <property type="entry name" value="Peptidases_S8_Subtilisin_like"/>
    <property type="match status" value="1"/>
</dbReference>
<protein>
    <recommendedName>
        <fullName evidence="6">subtilisin</fullName>
        <ecNumber evidence="6">3.4.21.62</ecNumber>
    </recommendedName>
</protein>
<evidence type="ECO:0000256" key="6">
    <source>
        <dbReference type="ARBA" id="ARBA00023619"/>
    </source>
</evidence>
<dbReference type="GeneID" id="22910373"/>
<dbReference type="InterPro" id="IPR015500">
    <property type="entry name" value="Peptidase_S8_subtilisin-rel"/>
</dbReference>
<organism evidence="11 12">
    <name type="scientific">Gregarina niphandrodes</name>
    <name type="common">Septate eugregarine</name>
    <dbReference type="NCBI Taxonomy" id="110365"/>
    <lineage>
        <taxon>Eukaryota</taxon>
        <taxon>Sar</taxon>
        <taxon>Alveolata</taxon>
        <taxon>Apicomplexa</taxon>
        <taxon>Conoidasida</taxon>
        <taxon>Gregarinasina</taxon>
        <taxon>Eugregarinorida</taxon>
        <taxon>Gregarinidae</taxon>
        <taxon>Gregarina</taxon>
    </lineage>
</organism>
<evidence type="ECO:0000256" key="3">
    <source>
        <dbReference type="ARBA" id="ARBA00022801"/>
    </source>
</evidence>
<evidence type="ECO:0000256" key="9">
    <source>
        <dbReference type="SAM" id="SignalP"/>
    </source>
</evidence>
<dbReference type="Gene3D" id="3.40.50.200">
    <property type="entry name" value="Peptidase S8/S53 domain"/>
    <property type="match status" value="1"/>
</dbReference>
<dbReference type="PANTHER" id="PTHR43806">
    <property type="entry name" value="PEPTIDASE S8"/>
    <property type="match status" value="1"/>
</dbReference>
<dbReference type="PANTHER" id="PTHR43806:SF11">
    <property type="entry name" value="CEREVISIN-RELATED"/>
    <property type="match status" value="1"/>
</dbReference>
<dbReference type="eggNOG" id="KOG1153">
    <property type="taxonomic scope" value="Eukaryota"/>
</dbReference>